<dbReference type="AlphaFoldDB" id="X6NU52"/>
<evidence type="ECO:0000256" key="7">
    <source>
        <dbReference type="RuleBase" id="RU363079"/>
    </source>
</evidence>
<organism evidence="8 9">
    <name type="scientific">Reticulomyxa filosa</name>
    <dbReference type="NCBI Taxonomy" id="46433"/>
    <lineage>
        <taxon>Eukaryota</taxon>
        <taxon>Sar</taxon>
        <taxon>Rhizaria</taxon>
        <taxon>Retaria</taxon>
        <taxon>Foraminifera</taxon>
        <taxon>Monothalamids</taxon>
        <taxon>Reticulomyxidae</taxon>
        <taxon>Reticulomyxa</taxon>
    </lineage>
</organism>
<feature type="transmembrane region" description="Helical" evidence="7">
    <location>
        <begin position="122"/>
        <end position="144"/>
    </location>
</feature>
<proteinExistence type="inferred from homology"/>
<sequence length="194" mass="22434">MKITRIKKRFTSCSRIGIFIVNTMSLMLFIYFFYSKKKKGGGKESGKNVCCFKKQTMQVISCRISTDLNKKIDLEHDINSVSVSFTYTVDWEETEVDVNDRLSYHMRKLIRSQPLDVHWLSILNSFILVVLVTAFVALVMTRVLRRDCARYRSSAAFKADLEDVDDSGWKQLQQDVFRVPNRIMLFSACIGTGM</sequence>
<dbReference type="GO" id="GO:0016020">
    <property type="term" value="C:membrane"/>
    <property type="evidence" value="ECO:0007669"/>
    <property type="project" value="UniProtKB-SubCell"/>
</dbReference>
<evidence type="ECO:0000256" key="3">
    <source>
        <dbReference type="ARBA" id="ARBA00022692"/>
    </source>
</evidence>
<comment type="similarity">
    <text evidence="2 7">Belongs to the nonaspanin (TM9SF) (TC 9.A.2) family.</text>
</comment>
<gene>
    <name evidence="8" type="ORF">RFI_07675</name>
</gene>
<dbReference type="PANTHER" id="PTHR10766">
    <property type="entry name" value="TRANSMEMBRANE 9 SUPERFAMILY PROTEIN"/>
    <property type="match status" value="1"/>
</dbReference>
<accession>X6NU52</accession>
<evidence type="ECO:0000313" key="9">
    <source>
        <dbReference type="Proteomes" id="UP000023152"/>
    </source>
</evidence>
<dbReference type="GO" id="GO:0072657">
    <property type="term" value="P:protein localization to membrane"/>
    <property type="evidence" value="ECO:0007669"/>
    <property type="project" value="TreeGrafter"/>
</dbReference>
<comment type="caution">
    <text evidence="8">The sequence shown here is derived from an EMBL/GenBank/DDBJ whole genome shotgun (WGS) entry which is preliminary data.</text>
</comment>
<dbReference type="OrthoDB" id="1666796at2759"/>
<keyword evidence="6 7" id="KW-0472">Membrane</keyword>
<evidence type="ECO:0000256" key="2">
    <source>
        <dbReference type="ARBA" id="ARBA00005227"/>
    </source>
</evidence>
<dbReference type="PANTHER" id="PTHR10766:SF177">
    <property type="entry name" value="TRANSMEMBRANE 9 SUPERFAMILY MEMBER 1"/>
    <property type="match status" value="1"/>
</dbReference>
<evidence type="ECO:0000256" key="5">
    <source>
        <dbReference type="ARBA" id="ARBA00022989"/>
    </source>
</evidence>
<dbReference type="Pfam" id="PF02990">
    <property type="entry name" value="EMP70"/>
    <property type="match status" value="1"/>
</dbReference>
<name>X6NU52_RETFI</name>
<dbReference type="OMA" id="WAELPHI"/>
<comment type="subcellular location">
    <subcellularLocation>
        <location evidence="1">Membrane</location>
        <topology evidence="1">Multi-pass membrane protein</topology>
    </subcellularLocation>
</comment>
<evidence type="ECO:0000256" key="1">
    <source>
        <dbReference type="ARBA" id="ARBA00004141"/>
    </source>
</evidence>
<evidence type="ECO:0000313" key="8">
    <source>
        <dbReference type="EMBL" id="ETO29448.1"/>
    </source>
</evidence>
<protein>
    <recommendedName>
        <fullName evidence="7">Transmembrane 9 superfamily member</fullName>
    </recommendedName>
</protein>
<keyword evidence="3 7" id="KW-0812">Transmembrane</keyword>
<keyword evidence="9" id="KW-1185">Reference proteome</keyword>
<keyword evidence="5 7" id="KW-1133">Transmembrane helix</keyword>
<comment type="caution">
    <text evidence="7">Lacks conserved residue(s) required for the propagation of feature annotation.</text>
</comment>
<dbReference type="InterPro" id="IPR004240">
    <property type="entry name" value="EMP70"/>
</dbReference>
<reference evidence="8 9" key="1">
    <citation type="journal article" date="2013" name="Curr. Biol.">
        <title>The Genome of the Foraminiferan Reticulomyxa filosa.</title>
        <authorList>
            <person name="Glockner G."/>
            <person name="Hulsmann N."/>
            <person name="Schleicher M."/>
            <person name="Noegel A.A."/>
            <person name="Eichinger L."/>
            <person name="Gallinger C."/>
            <person name="Pawlowski J."/>
            <person name="Sierra R."/>
            <person name="Euteneuer U."/>
            <person name="Pillet L."/>
            <person name="Moustafa A."/>
            <person name="Platzer M."/>
            <person name="Groth M."/>
            <person name="Szafranski K."/>
            <person name="Schliwa M."/>
        </authorList>
    </citation>
    <scope>NUCLEOTIDE SEQUENCE [LARGE SCALE GENOMIC DNA]</scope>
</reference>
<evidence type="ECO:0000256" key="4">
    <source>
        <dbReference type="ARBA" id="ARBA00022729"/>
    </source>
</evidence>
<keyword evidence="4" id="KW-0732">Signal</keyword>
<dbReference type="EMBL" id="ASPP01006060">
    <property type="protein sequence ID" value="ETO29448.1"/>
    <property type="molecule type" value="Genomic_DNA"/>
</dbReference>
<feature type="transmembrane region" description="Helical" evidence="7">
    <location>
        <begin position="12"/>
        <end position="34"/>
    </location>
</feature>
<dbReference type="Proteomes" id="UP000023152">
    <property type="component" value="Unassembled WGS sequence"/>
</dbReference>
<evidence type="ECO:0000256" key="6">
    <source>
        <dbReference type="ARBA" id="ARBA00023136"/>
    </source>
</evidence>